<feature type="compositionally biased region" description="Polar residues" evidence="1">
    <location>
        <begin position="80"/>
        <end position="91"/>
    </location>
</feature>
<evidence type="ECO:0000256" key="1">
    <source>
        <dbReference type="SAM" id="MobiDB-lite"/>
    </source>
</evidence>
<protein>
    <submittedName>
        <fullName evidence="2">Uncharacterized protein</fullName>
    </submittedName>
</protein>
<dbReference type="EMBL" id="BMAW01018698">
    <property type="protein sequence ID" value="GFT59652.1"/>
    <property type="molecule type" value="Genomic_DNA"/>
</dbReference>
<comment type="caution">
    <text evidence="2">The sequence shown here is derived from an EMBL/GenBank/DDBJ whole genome shotgun (WGS) entry which is preliminary data.</text>
</comment>
<dbReference type="Proteomes" id="UP000887013">
    <property type="component" value="Unassembled WGS sequence"/>
</dbReference>
<sequence>MGGADPCYGMEVYKLRDSLGPTIPADRRAHCSVFVFAWRSKTVFENGKCGAGDTLFVSMHPGRNLCVVPQTTKCHESNQGDENGTGSSLEMQSGRRKGRKRRVENGKRRVENGTGRDQNGTGRDQNGTGRDQNGTGHDQNRTGRFVGRNCQIEKSFDDDCHKHVDVIPRLVA</sequence>
<keyword evidence="3" id="KW-1185">Reference proteome</keyword>
<name>A0A8X6PC69_NEPPI</name>
<evidence type="ECO:0000313" key="2">
    <source>
        <dbReference type="EMBL" id="GFT59652.1"/>
    </source>
</evidence>
<reference evidence="2" key="1">
    <citation type="submission" date="2020-08" db="EMBL/GenBank/DDBJ databases">
        <title>Multicomponent nature underlies the extraordinary mechanical properties of spider dragline silk.</title>
        <authorList>
            <person name="Kono N."/>
            <person name="Nakamura H."/>
            <person name="Mori M."/>
            <person name="Yoshida Y."/>
            <person name="Ohtoshi R."/>
            <person name="Malay A.D."/>
            <person name="Moran D.A.P."/>
            <person name="Tomita M."/>
            <person name="Numata K."/>
            <person name="Arakawa K."/>
        </authorList>
    </citation>
    <scope>NUCLEOTIDE SEQUENCE</scope>
</reference>
<dbReference type="OrthoDB" id="10637648at2759"/>
<organism evidence="2 3">
    <name type="scientific">Nephila pilipes</name>
    <name type="common">Giant wood spider</name>
    <name type="synonym">Nephila maculata</name>
    <dbReference type="NCBI Taxonomy" id="299642"/>
    <lineage>
        <taxon>Eukaryota</taxon>
        <taxon>Metazoa</taxon>
        <taxon>Ecdysozoa</taxon>
        <taxon>Arthropoda</taxon>
        <taxon>Chelicerata</taxon>
        <taxon>Arachnida</taxon>
        <taxon>Araneae</taxon>
        <taxon>Araneomorphae</taxon>
        <taxon>Entelegynae</taxon>
        <taxon>Araneoidea</taxon>
        <taxon>Nephilidae</taxon>
        <taxon>Nephila</taxon>
    </lineage>
</organism>
<accession>A0A8X6PC69</accession>
<dbReference type="AlphaFoldDB" id="A0A8X6PC69"/>
<feature type="region of interest" description="Disordered" evidence="1">
    <location>
        <begin position="74"/>
        <end position="146"/>
    </location>
</feature>
<gene>
    <name evidence="2" type="ORF">NPIL_132051</name>
</gene>
<evidence type="ECO:0000313" key="3">
    <source>
        <dbReference type="Proteomes" id="UP000887013"/>
    </source>
</evidence>
<feature type="compositionally biased region" description="Polar residues" evidence="1">
    <location>
        <begin position="115"/>
        <end position="137"/>
    </location>
</feature>
<proteinExistence type="predicted"/>